<evidence type="ECO:0000313" key="4">
    <source>
        <dbReference type="Proteomes" id="UP000267223"/>
    </source>
</evidence>
<organism evidence="3 4">
    <name type="scientific">Hanamia caeni</name>
    <dbReference type="NCBI Taxonomy" id="2294116"/>
    <lineage>
        <taxon>Bacteria</taxon>
        <taxon>Pseudomonadati</taxon>
        <taxon>Bacteroidota</taxon>
        <taxon>Chitinophagia</taxon>
        <taxon>Chitinophagales</taxon>
        <taxon>Chitinophagaceae</taxon>
        <taxon>Hanamia</taxon>
    </lineage>
</organism>
<dbReference type="GO" id="GO:0016491">
    <property type="term" value="F:oxidoreductase activity"/>
    <property type="evidence" value="ECO:0007669"/>
    <property type="project" value="InterPro"/>
</dbReference>
<dbReference type="PANTHER" id="PTHR42852">
    <property type="entry name" value="THIOL:DISULFIDE INTERCHANGE PROTEIN DSBE"/>
    <property type="match status" value="1"/>
</dbReference>
<dbReference type="PROSITE" id="PS51352">
    <property type="entry name" value="THIOREDOXIN_2"/>
    <property type="match status" value="1"/>
</dbReference>
<dbReference type="SUPFAM" id="SSF52833">
    <property type="entry name" value="Thioredoxin-like"/>
    <property type="match status" value="1"/>
</dbReference>
<dbReference type="InterPro" id="IPR013766">
    <property type="entry name" value="Thioredoxin_domain"/>
</dbReference>
<name>A0A3M9NQK9_9BACT</name>
<dbReference type="InterPro" id="IPR050553">
    <property type="entry name" value="Thioredoxin_ResA/DsbE_sf"/>
</dbReference>
<feature type="signal peptide" evidence="1">
    <location>
        <begin position="1"/>
        <end position="25"/>
    </location>
</feature>
<dbReference type="InterPro" id="IPR036249">
    <property type="entry name" value="Thioredoxin-like_sf"/>
</dbReference>
<reference evidence="3 4" key="1">
    <citation type="submission" date="2018-11" db="EMBL/GenBank/DDBJ databases">
        <title>Draft genome sequence of Ferruginibacter sp. BO-59.</title>
        <authorList>
            <person name="Im W.T."/>
        </authorList>
    </citation>
    <scope>NUCLEOTIDE SEQUENCE [LARGE SCALE GENOMIC DNA]</scope>
    <source>
        <strain evidence="3 4">BO-59</strain>
    </source>
</reference>
<feature type="chain" id="PRO_5018288173" evidence="1">
    <location>
        <begin position="26"/>
        <end position="236"/>
    </location>
</feature>
<dbReference type="EMBL" id="RJJR01000001">
    <property type="protein sequence ID" value="RNI39765.1"/>
    <property type="molecule type" value="Genomic_DNA"/>
</dbReference>
<proteinExistence type="predicted"/>
<feature type="domain" description="Thioredoxin" evidence="2">
    <location>
        <begin position="97"/>
        <end position="233"/>
    </location>
</feature>
<comment type="caution">
    <text evidence="3">The sequence shown here is derived from an EMBL/GenBank/DDBJ whole genome shotgun (WGS) entry which is preliminary data.</text>
</comment>
<dbReference type="AlphaFoldDB" id="A0A3M9NQK9"/>
<keyword evidence="4" id="KW-1185">Reference proteome</keyword>
<accession>A0A3M9NQK9</accession>
<dbReference type="PANTHER" id="PTHR42852:SF13">
    <property type="entry name" value="PROTEIN DIPZ"/>
    <property type="match status" value="1"/>
</dbReference>
<dbReference type="Gene3D" id="3.40.30.10">
    <property type="entry name" value="Glutaredoxin"/>
    <property type="match status" value="1"/>
</dbReference>
<protein>
    <submittedName>
        <fullName evidence="3">TlpA family protein disulfide reductase</fullName>
    </submittedName>
</protein>
<sequence>MKAKFSYHIFFGFCCLFFFCQNAFCQNTQLDSANTYYKTERGPYWTKAQLDSFLTSRKNSRYKLVARTTSFEKRYDSIIYFVNLRMDPVAVDNLNRPWEGQALPQFAFRDMANNLINSKNLIGKPVVLNIWFTTCGPCIEEIPDLNRLRNEYANSGAVFLAITFDKKSAVVNFLKRHPFNFTIIPEAKWYCDQVTGLYPLTFFVDKNGIIRYAEHVLPFSFDTLKDDLKAVLKNNF</sequence>
<gene>
    <name evidence="3" type="ORF">EFY79_00200</name>
</gene>
<dbReference type="CDD" id="cd02966">
    <property type="entry name" value="TlpA_like_family"/>
    <property type="match status" value="1"/>
</dbReference>
<dbReference type="GO" id="GO:0016209">
    <property type="term" value="F:antioxidant activity"/>
    <property type="evidence" value="ECO:0007669"/>
    <property type="project" value="InterPro"/>
</dbReference>
<evidence type="ECO:0000259" key="2">
    <source>
        <dbReference type="PROSITE" id="PS51352"/>
    </source>
</evidence>
<evidence type="ECO:0000256" key="1">
    <source>
        <dbReference type="SAM" id="SignalP"/>
    </source>
</evidence>
<dbReference type="Pfam" id="PF00578">
    <property type="entry name" value="AhpC-TSA"/>
    <property type="match status" value="1"/>
</dbReference>
<evidence type="ECO:0000313" key="3">
    <source>
        <dbReference type="EMBL" id="RNI39765.1"/>
    </source>
</evidence>
<dbReference type="Proteomes" id="UP000267223">
    <property type="component" value="Unassembled WGS sequence"/>
</dbReference>
<keyword evidence="1" id="KW-0732">Signal</keyword>
<dbReference type="InterPro" id="IPR000866">
    <property type="entry name" value="AhpC/TSA"/>
</dbReference>